<evidence type="ECO:0000313" key="1">
    <source>
        <dbReference type="EMBL" id="EMY15257.1"/>
    </source>
</evidence>
<dbReference type="Proteomes" id="UP000012249">
    <property type="component" value="Unassembled WGS sequence"/>
</dbReference>
<name>N1U843_9LEPT</name>
<gene>
    <name evidence="1" type="ORF">LEP1GSC043_2761</name>
</gene>
<organism evidence="1 2">
    <name type="scientific">Leptospira weilii str. Ecochallenge</name>
    <dbReference type="NCBI Taxonomy" id="1049986"/>
    <lineage>
        <taxon>Bacteria</taxon>
        <taxon>Pseudomonadati</taxon>
        <taxon>Spirochaetota</taxon>
        <taxon>Spirochaetia</taxon>
        <taxon>Leptospirales</taxon>
        <taxon>Leptospiraceae</taxon>
        <taxon>Leptospira</taxon>
    </lineage>
</organism>
<dbReference type="EMBL" id="AHMI02000103">
    <property type="protein sequence ID" value="EMY15257.1"/>
    <property type="molecule type" value="Genomic_DNA"/>
</dbReference>
<reference evidence="1 2" key="1">
    <citation type="submission" date="2013-02" db="EMBL/GenBank/DDBJ databases">
        <authorList>
            <person name="Harkins D.M."/>
            <person name="Durkin A.S."/>
            <person name="Brinkac L.M."/>
            <person name="Haft D.H."/>
            <person name="Selengut J.D."/>
            <person name="Sanka R."/>
            <person name="DePew J."/>
            <person name="Purushe J."/>
            <person name="Haake D.A."/>
            <person name="Matsunaga J."/>
            <person name="Vinetz J.M."/>
            <person name="Sutton G.G."/>
            <person name="Nierman W.C."/>
            <person name="Fouts D.E."/>
        </authorList>
    </citation>
    <scope>NUCLEOTIDE SEQUENCE [LARGE SCALE GENOMIC DNA]</scope>
    <source>
        <strain evidence="1 2">Ecochallenge</strain>
    </source>
</reference>
<evidence type="ECO:0000313" key="2">
    <source>
        <dbReference type="Proteomes" id="UP000012249"/>
    </source>
</evidence>
<accession>N1U843</accession>
<sequence>MIWKASILGIRRGKEGLVCIGNSVVLFERDRFILRFTFCNILSLSLNFSVEAYIRSF</sequence>
<comment type="caution">
    <text evidence="1">The sequence shown here is derived from an EMBL/GenBank/DDBJ whole genome shotgun (WGS) entry which is preliminary data.</text>
</comment>
<dbReference type="AlphaFoldDB" id="N1U843"/>
<protein>
    <submittedName>
        <fullName evidence="1">Uncharacterized protein</fullName>
    </submittedName>
</protein>
<proteinExistence type="predicted"/>